<gene>
    <name evidence="2" type="ORF">WH47_08926</name>
</gene>
<organism evidence="2 3">
    <name type="scientific">Habropoda laboriosa</name>
    <dbReference type="NCBI Taxonomy" id="597456"/>
    <lineage>
        <taxon>Eukaryota</taxon>
        <taxon>Metazoa</taxon>
        <taxon>Ecdysozoa</taxon>
        <taxon>Arthropoda</taxon>
        <taxon>Hexapoda</taxon>
        <taxon>Insecta</taxon>
        <taxon>Pterygota</taxon>
        <taxon>Neoptera</taxon>
        <taxon>Endopterygota</taxon>
        <taxon>Hymenoptera</taxon>
        <taxon>Apocrita</taxon>
        <taxon>Aculeata</taxon>
        <taxon>Apoidea</taxon>
        <taxon>Anthophila</taxon>
        <taxon>Apidae</taxon>
        <taxon>Habropoda</taxon>
    </lineage>
</organism>
<dbReference type="AlphaFoldDB" id="A0A0L7R6R0"/>
<dbReference type="Proteomes" id="UP000053825">
    <property type="component" value="Unassembled WGS sequence"/>
</dbReference>
<evidence type="ECO:0000313" key="3">
    <source>
        <dbReference type="Proteomes" id="UP000053825"/>
    </source>
</evidence>
<dbReference type="EMBL" id="KQ414646">
    <property type="protein sequence ID" value="KOC66533.1"/>
    <property type="molecule type" value="Genomic_DNA"/>
</dbReference>
<reference evidence="2 3" key="1">
    <citation type="submission" date="2015-07" db="EMBL/GenBank/DDBJ databases">
        <title>The genome of Habropoda laboriosa.</title>
        <authorList>
            <person name="Pan H."/>
            <person name="Kapheim K."/>
        </authorList>
    </citation>
    <scope>NUCLEOTIDE SEQUENCE [LARGE SCALE GENOMIC DNA]</scope>
    <source>
        <strain evidence="2">0110345459</strain>
    </source>
</reference>
<keyword evidence="1" id="KW-1133">Transmembrane helix</keyword>
<protein>
    <submittedName>
        <fullName evidence="2">Uncharacterized protein</fullName>
    </submittedName>
</protein>
<keyword evidence="1" id="KW-0472">Membrane</keyword>
<keyword evidence="1" id="KW-0812">Transmembrane</keyword>
<proteinExistence type="predicted"/>
<feature type="transmembrane region" description="Helical" evidence="1">
    <location>
        <begin position="55"/>
        <end position="80"/>
    </location>
</feature>
<name>A0A0L7R6R0_9HYME</name>
<keyword evidence="3" id="KW-1185">Reference proteome</keyword>
<sequence>MGQRVYTNCTSSRTFSTAVNQANTALRYREETSLCEISLKCSLTLTKVFKSMVNMYAQVNSIGIIALLATTIKSFLIPFWRGIQSISKIVRTISTL</sequence>
<evidence type="ECO:0000256" key="1">
    <source>
        <dbReference type="SAM" id="Phobius"/>
    </source>
</evidence>
<evidence type="ECO:0000313" key="2">
    <source>
        <dbReference type="EMBL" id="KOC66533.1"/>
    </source>
</evidence>
<accession>A0A0L7R6R0</accession>